<dbReference type="InterPro" id="IPR015797">
    <property type="entry name" value="NUDIX_hydrolase-like_dom_sf"/>
</dbReference>
<dbReference type="EMBL" id="BRXZ01000618">
    <property type="protein sequence ID" value="GMH48925.1"/>
    <property type="molecule type" value="Genomic_DNA"/>
</dbReference>
<dbReference type="Gene3D" id="3.90.79.10">
    <property type="entry name" value="Nucleoside Triphosphate Pyrophosphohydrolase"/>
    <property type="match status" value="1"/>
</dbReference>
<dbReference type="GO" id="GO:0003824">
    <property type="term" value="F:catalytic activity"/>
    <property type="evidence" value="ECO:0007669"/>
    <property type="project" value="UniProtKB-ARBA"/>
</dbReference>
<dbReference type="OrthoDB" id="510307at2759"/>
<dbReference type="Pfam" id="PF00293">
    <property type="entry name" value="NUDIX"/>
    <property type="match status" value="1"/>
</dbReference>
<proteinExistence type="predicted"/>
<accession>A0A9W6ZF23</accession>
<evidence type="ECO:0000313" key="2">
    <source>
        <dbReference type="EMBL" id="GMH48925.1"/>
    </source>
</evidence>
<dbReference type="CDD" id="cd04697">
    <property type="entry name" value="NUDIX_Hydrolase"/>
    <property type="match status" value="1"/>
</dbReference>
<dbReference type="PANTHER" id="PTHR10885:SF0">
    <property type="entry name" value="ISOPENTENYL-DIPHOSPHATE DELTA-ISOMERASE"/>
    <property type="match status" value="1"/>
</dbReference>
<keyword evidence="3" id="KW-1185">Reference proteome</keyword>
<feature type="domain" description="Nudix hydrolase" evidence="1">
    <location>
        <begin position="83"/>
        <end position="215"/>
    </location>
</feature>
<protein>
    <recommendedName>
        <fullName evidence="1">Nudix hydrolase domain-containing protein</fullName>
    </recommendedName>
</protein>
<dbReference type="SUPFAM" id="SSF55811">
    <property type="entry name" value="Nudix"/>
    <property type="match status" value="1"/>
</dbReference>
<sequence>MNALKIFGFVAGSISANAVAGRVLCGGLCSRSLSISGGADDELRRKLKEGTSLNAGEQIWIVDPSTNTPLRAGDRSEMRLHKLCHRATYIFLVRPSDGKLFVQKRSTQKDYKPGYWDPTPGGVVGYEESYELNARRELEEEMGLSEVPLKWCFTFHFKDEDVDCWGDAWEGGWEGRPEDLNVQEEEVDKVECMGVEEILERSKAEDFTKDSMHALGLWKDWKGGWHGGKGGRKAFVGSNSIY</sequence>
<evidence type="ECO:0000313" key="3">
    <source>
        <dbReference type="Proteomes" id="UP001165082"/>
    </source>
</evidence>
<dbReference type="AlphaFoldDB" id="A0A9W6ZF23"/>
<evidence type="ECO:0000259" key="1">
    <source>
        <dbReference type="PROSITE" id="PS51462"/>
    </source>
</evidence>
<organism evidence="2 3">
    <name type="scientific">Triparma retinervis</name>
    <dbReference type="NCBI Taxonomy" id="2557542"/>
    <lineage>
        <taxon>Eukaryota</taxon>
        <taxon>Sar</taxon>
        <taxon>Stramenopiles</taxon>
        <taxon>Ochrophyta</taxon>
        <taxon>Bolidophyceae</taxon>
        <taxon>Parmales</taxon>
        <taxon>Triparmaceae</taxon>
        <taxon>Triparma</taxon>
    </lineage>
</organism>
<comment type="caution">
    <text evidence="2">The sequence shown here is derived from an EMBL/GenBank/DDBJ whole genome shotgun (WGS) entry which is preliminary data.</text>
</comment>
<dbReference type="InterPro" id="IPR000086">
    <property type="entry name" value="NUDIX_hydrolase_dom"/>
</dbReference>
<dbReference type="PANTHER" id="PTHR10885">
    <property type="entry name" value="ISOPENTENYL-DIPHOSPHATE DELTA-ISOMERASE"/>
    <property type="match status" value="1"/>
</dbReference>
<dbReference type="Proteomes" id="UP001165082">
    <property type="component" value="Unassembled WGS sequence"/>
</dbReference>
<gene>
    <name evidence="2" type="ORF">TrRE_jg2575</name>
</gene>
<reference evidence="2" key="1">
    <citation type="submission" date="2022-07" db="EMBL/GenBank/DDBJ databases">
        <title>Genome analysis of Parmales, a sister group of diatoms, reveals the evolutionary specialization of diatoms from phago-mixotrophs to photoautotrophs.</title>
        <authorList>
            <person name="Ban H."/>
            <person name="Sato S."/>
            <person name="Yoshikawa S."/>
            <person name="Kazumasa Y."/>
            <person name="Nakamura Y."/>
            <person name="Ichinomiya M."/>
            <person name="Saitoh K."/>
            <person name="Sato N."/>
            <person name="Blanc-Mathieu R."/>
            <person name="Endo H."/>
            <person name="Kuwata A."/>
            <person name="Ogata H."/>
        </authorList>
    </citation>
    <scope>NUCLEOTIDE SEQUENCE</scope>
</reference>
<dbReference type="PROSITE" id="PS51462">
    <property type="entry name" value="NUDIX"/>
    <property type="match status" value="1"/>
</dbReference>
<name>A0A9W6ZF23_9STRA</name>